<keyword evidence="3" id="KW-0862">Zinc</keyword>
<dbReference type="PROSITE" id="PS50089">
    <property type="entry name" value="ZF_RING_2"/>
    <property type="match status" value="1"/>
</dbReference>
<evidence type="ECO:0000256" key="3">
    <source>
        <dbReference type="ARBA" id="ARBA00022833"/>
    </source>
</evidence>
<keyword evidence="7" id="KW-1185">Reference proteome</keyword>
<keyword evidence="1" id="KW-0479">Metal-binding</keyword>
<dbReference type="OrthoDB" id="252722at2759"/>
<gene>
    <name evidence="6" type="ORF">POCTA_138.1.T0300126</name>
</gene>
<keyword evidence="2 4" id="KW-0863">Zinc-finger</keyword>
<proteinExistence type="predicted"/>
<sequence>MSQLFSNTTNNENFFQQDEDLSDYDDVELPKMQRMNALIVIEQKVEKQIQNFVPKKYTKIYYSENCPICLEKKQLIPLQCGHTICFDDIQELITQARKENRNISCCICRTELNPCVQLNNQLQDSLVIVR</sequence>
<evidence type="ECO:0000259" key="5">
    <source>
        <dbReference type="PROSITE" id="PS50089"/>
    </source>
</evidence>
<dbReference type="InterPro" id="IPR001841">
    <property type="entry name" value="Znf_RING"/>
</dbReference>
<comment type="caution">
    <text evidence="6">The sequence shown here is derived from an EMBL/GenBank/DDBJ whole genome shotgun (WGS) entry which is preliminary data.</text>
</comment>
<dbReference type="InterPro" id="IPR027370">
    <property type="entry name" value="Znf-RING_euk"/>
</dbReference>
<evidence type="ECO:0000256" key="4">
    <source>
        <dbReference type="PROSITE-ProRule" id="PRU00175"/>
    </source>
</evidence>
<dbReference type="Proteomes" id="UP000683925">
    <property type="component" value="Unassembled WGS sequence"/>
</dbReference>
<name>A0A8S1TU91_PAROT</name>
<feature type="domain" description="RING-type" evidence="5">
    <location>
        <begin position="66"/>
        <end position="109"/>
    </location>
</feature>
<protein>
    <recommendedName>
        <fullName evidence="5">RING-type domain-containing protein</fullName>
    </recommendedName>
</protein>
<dbReference type="OMA" id="CICRTEL"/>
<evidence type="ECO:0000313" key="7">
    <source>
        <dbReference type="Proteomes" id="UP000683925"/>
    </source>
</evidence>
<dbReference type="Pfam" id="PF13445">
    <property type="entry name" value="zf-RING_UBOX"/>
    <property type="match status" value="1"/>
</dbReference>
<evidence type="ECO:0000256" key="1">
    <source>
        <dbReference type="ARBA" id="ARBA00022723"/>
    </source>
</evidence>
<organism evidence="6 7">
    <name type="scientific">Paramecium octaurelia</name>
    <dbReference type="NCBI Taxonomy" id="43137"/>
    <lineage>
        <taxon>Eukaryota</taxon>
        <taxon>Sar</taxon>
        <taxon>Alveolata</taxon>
        <taxon>Ciliophora</taxon>
        <taxon>Intramacronucleata</taxon>
        <taxon>Oligohymenophorea</taxon>
        <taxon>Peniculida</taxon>
        <taxon>Parameciidae</taxon>
        <taxon>Paramecium</taxon>
    </lineage>
</organism>
<evidence type="ECO:0000256" key="2">
    <source>
        <dbReference type="ARBA" id="ARBA00022771"/>
    </source>
</evidence>
<reference evidence="6" key="1">
    <citation type="submission" date="2021-01" db="EMBL/GenBank/DDBJ databases">
        <authorList>
            <consortium name="Genoscope - CEA"/>
            <person name="William W."/>
        </authorList>
    </citation>
    <scope>NUCLEOTIDE SEQUENCE</scope>
</reference>
<evidence type="ECO:0000313" key="6">
    <source>
        <dbReference type="EMBL" id="CAD8155132.1"/>
    </source>
</evidence>
<dbReference type="GO" id="GO:0008270">
    <property type="term" value="F:zinc ion binding"/>
    <property type="evidence" value="ECO:0007669"/>
    <property type="project" value="UniProtKB-KW"/>
</dbReference>
<dbReference type="EMBL" id="CAJJDP010000030">
    <property type="protein sequence ID" value="CAD8155132.1"/>
    <property type="molecule type" value="Genomic_DNA"/>
</dbReference>
<accession>A0A8S1TU91</accession>
<dbReference type="AlphaFoldDB" id="A0A8S1TU91"/>